<dbReference type="Proteomes" id="UP000007575">
    <property type="component" value="Plasmid P2"/>
</dbReference>
<geneLocation type="plasmid" evidence="1 2">
    <name>P2</name>
</geneLocation>
<keyword evidence="2" id="KW-1185">Reference proteome</keyword>
<keyword evidence="1" id="KW-0614">Plasmid</keyword>
<sequence>MWGEVLELECRSLAQRLFLLAELELEPAPQDEVVRQLQGLPDVRRQFRRAYTEWRERESSEPTSDWADQALAI</sequence>
<name>H8H282_DEIGI</name>
<organism evidence="1 2">
    <name type="scientific">Deinococcus gobiensis (strain DSM 21396 / JCM 16679 / CGMCC 1.7299 / I-0)</name>
    <dbReference type="NCBI Taxonomy" id="745776"/>
    <lineage>
        <taxon>Bacteria</taxon>
        <taxon>Thermotogati</taxon>
        <taxon>Deinococcota</taxon>
        <taxon>Deinococci</taxon>
        <taxon>Deinococcales</taxon>
        <taxon>Deinococcaceae</taxon>
        <taxon>Deinococcus</taxon>
    </lineage>
</organism>
<gene>
    <name evidence="1" type="ordered locus">DGo_PB0360</name>
</gene>
<dbReference type="AlphaFoldDB" id="H8H282"/>
<protein>
    <submittedName>
        <fullName evidence="1">Uncharacterized protein</fullName>
    </submittedName>
</protein>
<reference evidence="1 2" key="1">
    <citation type="journal article" date="2012" name="PLoS ONE">
        <title>Genome sequence and transcriptome analysis of the radioresistant bacterium Deinococcus gobiensis: insights into the extreme environmental adaptations.</title>
        <authorList>
            <person name="Yuan M."/>
            <person name="Chen M."/>
            <person name="Zhang W."/>
            <person name="Lu W."/>
            <person name="Wang J."/>
            <person name="Yang M."/>
            <person name="Zhao P."/>
            <person name="Tang R."/>
            <person name="Li X."/>
            <person name="Hao Y."/>
            <person name="Zhou Z."/>
            <person name="Zhan Y."/>
            <person name="Yu H."/>
            <person name="Teng C."/>
            <person name="Yan Y."/>
            <person name="Ping S."/>
            <person name="Wang Y."/>
            <person name="Lin M."/>
        </authorList>
    </citation>
    <scope>NUCLEOTIDE SEQUENCE [LARGE SCALE GENOMIC DNA]</scope>
    <source>
        <strain evidence="2">DSM 21396 / JCM 16679 / CGMCC 1.7299 / I-0</strain>
        <plasmid evidence="1">P2</plasmid>
    </source>
</reference>
<accession>H8H282</accession>
<dbReference type="KEGG" id="dgo:DGo_PB0360"/>
<dbReference type="HOGENOM" id="CLU_2698514_0_0_0"/>
<dbReference type="EMBL" id="CP002193">
    <property type="protein sequence ID" value="AFD27629.1"/>
    <property type="molecule type" value="Genomic_DNA"/>
</dbReference>
<evidence type="ECO:0000313" key="2">
    <source>
        <dbReference type="Proteomes" id="UP000007575"/>
    </source>
</evidence>
<proteinExistence type="predicted"/>
<evidence type="ECO:0000313" key="1">
    <source>
        <dbReference type="EMBL" id="AFD27629.1"/>
    </source>
</evidence>